<dbReference type="SUPFAM" id="SSF56112">
    <property type="entry name" value="Protein kinase-like (PK-like)"/>
    <property type="match status" value="1"/>
</dbReference>
<comment type="similarity">
    <text evidence="6">Belongs to the protein kinase superfamily.</text>
</comment>
<keyword evidence="1" id="KW-0808">Transferase</keyword>
<feature type="region of interest" description="Disordered" evidence="7">
    <location>
        <begin position="360"/>
        <end position="388"/>
    </location>
</feature>
<dbReference type="InterPro" id="IPR017441">
    <property type="entry name" value="Protein_kinase_ATP_BS"/>
</dbReference>
<feature type="compositionally biased region" description="Polar residues" evidence="7">
    <location>
        <begin position="464"/>
        <end position="476"/>
    </location>
</feature>
<keyword evidence="4 5" id="KW-0067">ATP-binding</keyword>
<dbReference type="PROSITE" id="PS50011">
    <property type="entry name" value="PROTEIN_KINASE_DOM"/>
    <property type="match status" value="1"/>
</dbReference>
<evidence type="ECO:0000256" key="5">
    <source>
        <dbReference type="PROSITE-ProRule" id="PRU10141"/>
    </source>
</evidence>
<evidence type="ECO:0000256" key="2">
    <source>
        <dbReference type="ARBA" id="ARBA00022741"/>
    </source>
</evidence>
<name>A0A6I9TT93_SESIN</name>
<dbReference type="PROSITE" id="PS00107">
    <property type="entry name" value="PROTEIN_KINASE_ATP"/>
    <property type="match status" value="1"/>
</dbReference>
<dbReference type="GO" id="GO:0004674">
    <property type="term" value="F:protein serine/threonine kinase activity"/>
    <property type="evidence" value="ECO:0007669"/>
    <property type="project" value="UniProtKB-KW"/>
</dbReference>
<dbReference type="FunFam" id="1.10.510.10:FF:000540">
    <property type="entry name" value="Serine/threonine-protein kinase-like protein"/>
    <property type="match status" value="1"/>
</dbReference>
<feature type="region of interest" description="Disordered" evidence="7">
    <location>
        <begin position="461"/>
        <end position="488"/>
    </location>
</feature>
<evidence type="ECO:0000256" key="6">
    <source>
        <dbReference type="RuleBase" id="RU000304"/>
    </source>
</evidence>
<dbReference type="GO" id="GO:0005524">
    <property type="term" value="F:ATP binding"/>
    <property type="evidence" value="ECO:0007669"/>
    <property type="project" value="UniProtKB-UniRule"/>
</dbReference>
<dbReference type="Pfam" id="PF00069">
    <property type="entry name" value="Pkinase"/>
    <property type="match status" value="1"/>
</dbReference>
<dbReference type="Gene3D" id="3.30.200.20">
    <property type="entry name" value="Phosphorylase Kinase, domain 1"/>
    <property type="match status" value="1"/>
</dbReference>
<evidence type="ECO:0000256" key="7">
    <source>
        <dbReference type="SAM" id="MobiDB-lite"/>
    </source>
</evidence>
<protein>
    <submittedName>
        <fullName evidence="10">Serine/threonine-protein kinase-like protein At3g51990</fullName>
    </submittedName>
</protein>
<dbReference type="PROSITE" id="PS00108">
    <property type="entry name" value="PROTEIN_KINASE_ST"/>
    <property type="match status" value="1"/>
</dbReference>
<keyword evidence="9" id="KW-1185">Reference proteome</keyword>
<dbReference type="InterPro" id="IPR000719">
    <property type="entry name" value="Prot_kinase_dom"/>
</dbReference>
<dbReference type="Gramene" id="SIN_1008144.t">
    <property type="protein sequence ID" value="SIN_1008144.t.cds1"/>
    <property type="gene ID" value="SIN_1008144"/>
</dbReference>
<gene>
    <name evidence="10" type="primary">LOC105169418</name>
</gene>
<organism evidence="9 10">
    <name type="scientific">Sesamum indicum</name>
    <name type="common">Oriental sesame</name>
    <name type="synonym">Sesamum orientale</name>
    <dbReference type="NCBI Taxonomy" id="4182"/>
    <lineage>
        <taxon>Eukaryota</taxon>
        <taxon>Viridiplantae</taxon>
        <taxon>Streptophyta</taxon>
        <taxon>Embryophyta</taxon>
        <taxon>Tracheophyta</taxon>
        <taxon>Spermatophyta</taxon>
        <taxon>Magnoliopsida</taxon>
        <taxon>eudicotyledons</taxon>
        <taxon>Gunneridae</taxon>
        <taxon>Pentapetalae</taxon>
        <taxon>asterids</taxon>
        <taxon>lamiids</taxon>
        <taxon>Lamiales</taxon>
        <taxon>Pedaliaceae</taxon>
        <taxon>Sesamum</taxon>
    </lineage>
</organism>
<dbReference type="SMART" id="SM00220">
    <property type="entry name" value="S_TKc"/>
    <property type="match status" value="1"/>
</dbReference>
<evidence type="ECO:0000313" key="10">
    <source>
        <dbReference type="RefSeq" id="XP_011088115.1"/>
    </source>
</evidence>
<keyword evidence="3" id="KW-0418">Kinase</keyword>
<proteinExistence type="inferred from homology"/>
<evidence type="ECO:0000256" key="1">
    <source>
        <dbReference type="ARBA" id="ARBA00022679"/>
    </source>
</evidence>
<dbReference type="KEGG" id="sind:105169418"/>
<dbReference type="InterPro" id="IPR008271">
    <property type="entry name" value="Ser/Thr_kinase_AS"/>
</dbReference>
<reference evidence="10" key="2">
    <citation type="submission" date="2025-08" db="UniProtKB">
        <authorList>
            <consortium name="RefSeq"/>
        </authorList>
    </citation>
    <scope>IDENTIFICATION</scope>
</reference>
<dbReference type="PANTHER" id="PTHR46146">
    <property type="entry name" value="SERINE/THREONINE-PROTEIN KINASE-LIKE PROTEIN CCR4"/>
    <property type="match status" value="1"/>
</dbReference>
<accession>A0A6I9TT93</accession>
<keyword evidence="2 5" id="KW-0547">Nucleotide-binding</keyword>
<dbReference type="PANTHER" id="PTHR46146:SF23">
    <property type="entry name" value="PROTEIN KINASE DOMAIN-CONTAINING PROTEIN"/>
    <property type="match status" value="1"/>
</dbReference>
<evidence type="ECO:0000256" key="3">
    <source>
        <dbReference type="ARBA" id="ARBA00022777"/>
    </source>
</evidence>
<evidence type="ECO:0000256" key="4">
    <source>
        <dbReference type="ARBA" id="ARBA00022840"/>
    </source>
</evidence>
<evidence type="ECO:0000313" key="9">
    <source>
        <dbReference type="Proteomes" id="UP000504604"/>
    </source>
</evidence>
<dbReference type="FunCoup" id="A0A6I9TT93">
    <property type="interactions" value="1236"/>
</dbReference>
<feature type="domain" description="Protein kinase" evidence="8">
    <location>
        <begin position="58"/>
        <end position="342"/>
    </location>
</feature>
<evidence type="ECO:0000259" key="8">
    <source>
        <dbReference type="PROSITE" id="PS50011"/>
    </source>
</evidence>
<dbReference type="Proteomes" id="UP000504604">
    <property type="component" value="Linkage group LG1"/>
</dbReference>
<feature type="binding site" evidence="5">
    <location>
        <position position="87"/>
    </location>
    <ligand>
        <name>ATP</name>
        <dbReference type="ChEBI" id="CHEBI:30616"/>
    </ligand>
</feature>
<dbReference type="OrthoDB" id="4062651at2759"/>
<dbReference type="InParanoid" id="A0A6I9TT93"/>
<dbReference type="GeneID" id="105169418"/>
<feature type="compositionally biased region" description="Low complexity" evidence="7">
    <location>
        <begin position="10"/>
        <end position="29"/>
    </location>
</feature>
<dbReference type="InterPro" id="IPR011009">
    <property type="entry name" value="Kinase-like_dom_sf"/>
</dbReference>
<dbReference type="Gene3D" id="1.10.510.10">
    <property type="entry name" value="Transferase(Phosphotransferase) domain 1"/>
    <property type="match status" value="1"/>
</dbReference>
<reference evidence="9" key="1">
    <citation type="submission" date="2024-10" db="UniProtKB">
        <authorList>
            <consortium name="RefSeq"/>
        </authorList>
    </citation>
    <scope>NUCLEOTIDE SEQUENCE [LARGE SCALE GENOMIC DNA]</scope>
    <source>
        <strain evidence="9">cv. Zhongzhi No. 13</strain>
    </source>
</reference>
<sequence>MGYLSCKAESSIATADSHASTSSVSSSKNSHYKEKEKEKPIKIQEFNYKDLELATNNFSDRKLLGRGSHGLVYKGVLRGGRLVAIKKPSRAAQKMSLSDNPNEVENEIDILSKLQSPRLVNLVGFTKNDSQDRLLVVEFMSNGTLYDVLHSNSRPPTWGRRIKLALQTAKAIDTLHSLNPPVIHRDIKSANVLIDRNFNARLGDFGLALRCVDDYRLRSTPPAGTMGYLDPCYVTPDNLSTKTDVFSFGILLLEIISGRKAIDMGHSPPSIVDWAIPLIRRGKLLAIYDPRVVPPKDPMVRKTLAVVAAKCVRSCRERRPSMKEVVECLSELSKLVPVHSWNGLANPCLMVETAGVPVQSRSSQVNSNGTGGENGILDDGDAKLGKPLRNPRRVYSDLGFRSNLMELMASPDGESEFHGEDDGFESKLEPTKRVLSFRFESGRFIGGTSIRSMVLGKDRVSKLKPNQSVQESSSAPSGMDDKITTSSSVTQAAELAITA</sequence>
<dbReference type="AlphaFoldDB" id="A0A6I9TT93"/>
<dbReference type="RefSeq" id="XP_011088115.1">
    <property type="nucleotide sequence ID" value="XM_011089813.2"/>
</dbReference>
<feature type="region of interest" description="Disordered" evidence="7">
    <location>
        <begin position="1"/>
        <end position="38"/>
    </location>
</feature>
<keyword evidence="6" id="KW-0723">Serine/threonine-protein kinase</keyword>